<feature type="domain" description="ABC-type glycine betaine transport system substrate-binding" evidence="7">
    <location>
        <begin position="55"/>
        <end position="290"/>
    </location>
</feature>
<evidence type="ECO:0000259" key="7">
    <source>
        <dbReference type="Pfam" id="PF04069"/>
    </source>
</evidence>
<dbReference type="SUPFAM" id="SSF53850">
    <property type="entry name" value="Periplasmic binding protein-like II"/>
    <property type="match status" value="1"/>
</dbReference>
<dbReference type="GO" id="GO:0031460">
    <property type="term" value="P:glycine betaine transport"/>
    <property type="evidence" value="ECO:0007669"/>
    <property type="project" value="TreeGrafter"/>
</dbReference>
<dbReference type="PANTHER" id="PTHR47737">
    <property type="entry name" value="GLYCINE BETAINE/PROLINE BETAINE TRANSPORT SYSTEM PERMEASE PROTEIN PROW"/>
    <property type="match status" value="1"/>
</dbReference>
<dbReference type="Gene3D" id="3.40.190.100">
    <property type="entry name" value="Glycine betaine-binding periplasmic protein, domain 2"/>
    <property type="match status" value="1"/>
</dbReference>
<dbReference type="GO" id="GO:0005275">
    <property type="term" value="F:amine transmembrane transporter activity"/>
    <property type="evidence" value="ECO:0007669"/>
    <property type="project" value="TreeGrafter"/>
</dbReference>
<reference evidence="8 9" key="1">
    <citation type="submission" date="2008-04" db="EMBL/GenBank/DDBJ databases">
        <title>Complete sequence of chromosome of Natranaerobius thermophilus JW/NM-WN-LF.</title>
        <authorList>
            <consortium name="US DOE Joint Genome Institute"/>
            <person name="Copeland A."/>
            <person name="Lucas S."/>
            <person name="Lapidus A."/>
            <person name="Glavina del Rio T."/>
            <person name="Dalin E."/>
            <person name="Tice H."/>
            <person name="Bruce D."/>
            <person name="Goodwin L."/>
            <person name="Pitluck S."/>
            <person name="Chertkov O."/>
            <person name="Brettin T."/>
            <person name="Detter J.C."/>
            <person name="Han C."/>
            <person name="Kuske C.R."/>
            <person name="Schmutz J."/>
            <person name="Larimer F."/>
            <person name="Land M."/>
            <person name="Hauser L."/>
            <person name="Kyrpides N."/>
            <person name="Lykidis A."/>
            <person name="Mesbah N.M."/>
            <person name="Wiegel J."/>
        </authorList>
    </citation>
    <scope>NUCLEOTIDE SEQUENCE [LARGE SCALE GENOMIC DNA]</scope>
    <source>
        <strain evidence="9">ATCC BAA-1301 / DSM 18059 / JW/NM-WN-LF</strain>
    </source>
</reference>
<evidence type="ECO:0000256" key="2">
    <source>
        <dbReference type="ARBA" id="ARBA00022448"/>
    </source>
</evidence>
<keyword evidence="3" id="KW-1003">Cell membrane</keyword>
<evidence type="ECO:0000256" key="1">
    <source>
        <dbReference type="ARBA" id="ARBA00004236"/>
    </source>
</evidence>
<keyword evidence="2" id="KW-0813">Transport</keyword>
<evidence type="ECO:0000313" key="9">
    <source>
        <dbReference type="Proteomes" id="UP000001683"/>
    </source>
</evidence>
<dbReference type="InParanoid" id="B2A282"/>
<accession>B2A282</accession>
<keyword evidence="9" id="KW-1185">Reference proteome</keyword>
<name>B2A282_NATTJ</name>
<dbReference type="RefSeq" id="WP_012449029.1">
    <property type="nucleotide sequence ID" value="NC_010718.1"/>
</dbReference>
<protein>
    <submittedName>
        <fullName evidence="8">Substrate-binding region of ABC-type glycine betaine transport system</fullName>
    </submittedName>
</protein>
<dbReference type="EMBL" id="CP001034">
    <property type="protein sequence ID" value="ACB86190.1"/>
    <property type="molecule type" value="Genomic_DNA"/>
</dbReference>
<dbReference type="eggNOG" id="COG2113">
    <property type="taxonomic scope" value="Bacteria"/>
</dbReference>
<dbReference type="Gene3D" id="3.40.190.10">
    <property type="entry name" value="Periplasmic binding protein-like II"/>
    <property type="match status" value="1"/>
</dbReference>
<proteinExistence type="predicted"/>
<evidence type="ECO:0000256" key="4">
    <source>
        <dbReference type="ARBA" id="ARBA00023136"/>
    </source>
</evidence>
<gene>
    <name evidence="8" type="ordered locus">Nther_2635</name>
</gene>
<feature type="region of interest" description="Disordered" evidence="5">
    <location>
        <begin position="26"/>
        <end position="53"/>
    </location>
</feature>
<organism evidence="8 9">
    <name type="scientific">Natranaerobius thermophilus (strain ATCC BAA-1301 / DSM 18059 / JW/NM-WN-LF)</name>
    <dbReference type="NCBI Taxonomy" id="457570"/>
    <lineage>
        <taxon>Bacteria</taxon>
        <taxon>Bacillati</taxon>
        <taxon>Bacillota</taxon>
        <taxon>Clostridia</taxon>
        <taxon>Natranaerobiales</taxon>
        <taxon>Natranaerobiaceae</taxon>
        <taxon>Natranaerobius</taxon>
    </lineage>
</organism>
<dbReference type="InterPro" id="IPR007210">
    <property type="entry name" value="ABC_Gly_betaine_transp_sub-bd"/>
</dbReference>
<keyword evidence="4" id="KW-0472">Membrane</keyword>
<evidence type="ECO:0000256" key="5">
    <source>
        <dbReference type="SAM" id="MobiDB-lite"/>
    </source>
</evidence>
<dbReference type="PANTHER" id="PTHR47737:SF1">
    <property type="entry name" value="GLYCINE BETAINE_PROLINE BETAINE TRANSPORT SYSTEM PERMEASE PROTEIN PROW"/>
    <property type="match status" value="1"/>
</dbReference>
<comment type="subcellular location">
    <subcellularLocation>
        <location evidence="1">Cell membrane</location>
    </subcellularLocation>
</comment>
<sequence length="310" mass="34637">MKRFMVIILALTLVFSTALISGCEEGVEEPAGENGETEEENEAAEEQEEPQGQEEIKIAHGDWACATAKSYLVAAILEQEMGYDVELTQAELGMIYTDMANGNQDLNIAGWFPVTHAEYYEEYGDEIDKISTVYEGARIGLVVPEYVDIDSIDEMGEHHEKFDGQIVGIDSGAGIMQTTDEALEVYDSLADFDLMASSEASMVTELRSAIEDEEWVVVTGWTPHWKFGDWELEFLEDPEGVYGEAEYIEALSRAGFEDDAPEVVEFLENFYVGDEELGELMGMIDDSGDEMGSSIEWIEDNQDIVDEWVQ</sequence>
<dbReference type="GO" id="GO:0015871">
    <property type="term" value="P:choline transport"/>
    <property type="evidence" value="ECO:0007669"/>
    <property type="project" value="TreeGrafter"/>
</dbReference>
<evidence type="ECO:0000256" key="3">
    <source>
        <dbReference type="ARBA" id="ARBA00022475"/>
    </source>
</evidence>
<dbReference type="AlphaFoldDB" id="B2A282"/>
<dbReference type="HOGENOM" id="CLU_008673_1_0_9"/>
<reference evidence="8 9" key="2">
    <citation type="journal article" date="2011" name="J. Bacteriol.">
        <title>Complete genome sequence of the anaerobic, halophilic alkalithermophile Natranaerobius thermophilus JW/NM-WN-LF.</title>
        <authorList>
            <person name="Zhao B."/>
            <person name="Mesbah N.M."/>
            <person name="Dalin E."/>
            <person name="Goodwin L."/>
            <person name="Nolan M."/>
            <person name="Pitluck S."/>
            <person name="Chertkov O."/>
            <person name="Brettin T.S."/>
            <person name="Han J."/>
            <person name="Larimer F.W."/>
            <person name="Land M.L."/>
            <person name="Hauser L."/>
            <person name="Kyrpides N."/>
            <person name="Wiegel J."/>
        </authorList>
    </citation>
    <scope>NUCLEOTIDE SEQUENCE [LARGE SCALE GENOMIC DNA]</scope>
    <source>
        <strain evidence="9">ATCC BAA-1301 / DSM 18059 / JW/NM-WN-LF</strain>
    </source>
</reference>
<dbReference type="Proteomes" id="UP000001683">
    <property type="component" value="Chromosome"/>
</dbReference>
<dbReference type="CDD" id="cd13639">
    <property type="entry name" value="PBP2_OpuAC_like"/>
    <property type="match status" value="1"/>
</dbReference>
<keyword evidence="6" id="KW-0732">Signal</keyword>
<evidence type="ECO:0000256" key="6">
    <source>
        <dbReference type="SAM" id="SignalP"/>
    </source>
</evidence>
<dbReference type="GO" id="GO:0043190">
    <property type="term" value="C:ATP-binding cassette (ABC) transporter complex"/>
    <property type="evidence" value="ECO:0007669"/>
    <property type="project" value="InterPro"/>
</dbReference>
<dbReference type="STRING" id="457570.Nther_2635"/>
<feature type="compositionally biased region" description="Acidic residues" evidence="5">
    <location>
        <begin position="26"/>
        <end position="52"/>
    </location>
</feature>
<dbReference type="Pfam" id="PF04069">
    <property type="entry name" value="OpuAC"/>
    <property type="match status" value="1"/>
</dbReference>
<evidence type="ECO:0000313" key="8">
    <source>
        <dbReference type="EMBL" id="ACB86190.1"/>
    </source>
</evidence>
<dbReference type="KEGG" id="nth:Nther_2635"/>
<dbReference type="PROSITE" id="PS51257">
    <property type="entry name" value="PROKAR_LIPOPROTEIN"/>
    <property type="match status" value="1"/>
</dbReference>
<feature type="chain" id="PRO_5039551599" evidence="6">
    <location>
        <begin position="21"/>
        <end position="310"/>
    </location>
</feature>
<feature type="signal peptide" evidence="6">
    <location>
        <begin position="1"/>
        <end position="20"/>
    </location>
</feature>
<dbReference type="GO" id="GO:0015226">
    <property type="term" value="F:carnitine transmembrane transporter activity"/>
    <property type="evidence" value="ECO:0007669"/>
    <property type="project" value="TreeGrafter"/>
</dbReference>